<sequence length="98" mass="11564">MYIVRDIFQLKFGHFKDVKKLFDNMPGEKMMPDATDMRVLSDFTGDSYRLILEAGFKSLQDYEKSLSGTMGQGDWQQWYGDFKQHVESSHREILKQVF</sequence>
<keyword evidence="2" id="KW-1185">Reference proteome</keyword>
<dbReference type="Proteomes" id="UP000248745">
    <property type="component" value="Unassembled WGS sequence"/>
</dbReference>
<dbReference type="AlphaFoldDB" id="A0A2W2ASD8"/>
<dbReference type="EMBL" id="QKTW01000028">
    <property type="protein sequence ID" value="PZF70904.1"/>
    <property type="molecule type" value="Genomic_DNA"/>
</dbReference>
<name>A0A2W2ASD8_9BACT</name>
<evidence type="ECO:0000313" key="1">
    <source>
        <dbReference type="EMBL" id="PZF70904.1"/>
    </source>
</evidence>
<organism evidence="1 2">
    <name type="scientific">Taibaiella soli</name>
    <dbReference type="NCBI Taxonomy" id="1649169"/>
    <lineage>
        <taxon>Bacteria</taxon>
        <taxon>Pseudomonadati</taxon>
        <taxon>Bacteroidota</taxon>
        <taxon>Chitinophagia</taxon>
        <taxon>Chitinophagales</taxon>
        <taxon>Chitinophagaceae</taxon>
        <taxon>Taibaiella</taxon>
    </lineage>
</organism>
<reference evidence="1 2" key="1">
    <citation type="submission" date="2018-06" db="EMBL/GenBank/DDBJ databases">
        <title>Mucibacter soli gen. nov., sp. nov., a new member of the family Chitinophagaceae producing mucin.</title>
        <authorList>
            <person name="Kim M.-K."/>
            <person name="Park S."/>
            <person name="Kim T.-S."/>
            <person name="Joung Y."/>
            <person name="Han J.-H."/>
            <person name="Kim S.B."/>
        </authorList>
    </citation>
    <scope>NUCLEOTIDE SEQUENCE [LARGE SCALE GENOMIC DNA]</scope>
    <source>
        <strain evidence="1 2">R1-15</strain>
    </source>
</reference>
<comment type="caution">
    <text evidence="1">The sequence shown here is derived from an EMBL/GenBank/DDBJ whole genome shotgun (WGS) entry which is preliminary data.</text>
</comment>
<evidence type="ECO:0000313" key="2">
    <source>
        <dbReference type="Proteomes" id="UP000248745"/>
    </source>
</evidence>
<proteinExistence type="predicted"/>
<dbReference type="RefSeq" id="WP_111000920.1">
    <property type="nucleotide sequence ID" value="NZ_QKTW01000028.1"/>
</dbReference>
<dbReference type="OrthoDB" id="797275at2"/>
<protein>
    <recommendedName>
        <fullName evidence="3">NIPSNAP domain-containing protein</fullName>
    </recommendedName>
</protein>
<accession>A0A2W2ASD8</accession>
<evidence type="ECO:0008006" key="3">
    <source>
        <dbReference type="Google" id="ProtNLM"/>
    </source>
</evidence>
<gene>
    <name evidence="1" type="ORF">DN068_20985</name>
</gene>